<name>Q0S189_RHOJR</name>
<evidence type="ECO:0000313" key="3">
    <source>
        <dbReference type="Proteomes" id="UP000008710"/>
    </source>
</evidence>
<evidence type="ECO:0000256" key="1">
    <source>
        <dbReference type="SAM" id="MobiDB-lite"/>
    </source>
</evidence>
<reference evidence="3" key="1">
    <citation type="journal article" date="2006" name="Proc. Natl. Acad. Sci. U.S.A.">
        <title>The complete genome of Rhodococcus sp. RHA1 provides insights into a catabolic powerhouse.</title>
        <authorList>
            <person name="McLeod M.P."/>
            <person name="Warren R.L."/>
            <person name="Hsiao W.W.L."/>
            <person name="Araki N."/>
            <person name="Myhre M."/>
            <person name="Fernandes C."/>
            <person name="Miyazawa D."/>
            <person name="Wong W."/>
            <person name="Lillquist A.L."/>
            <person name="Wang D."/>
            <person name="Dosanjh M."/>
            <person name="Hara H."/>
            <person name="Petrescu A."/>
            <person name="Morin R.D."/>
            <person name="Yang G."/>
            <person name="Stott J.M."/>
            <person name="Schein J.E."/>
            <person name="Shin H."/>
            <person name="Smailus D."/>
            <person name="Siddiqui A.S."/>
            <person name="Marra M.A."/>
            <person name="Jones S.J.M."/>
            <person name="Holt R."/>
            <person name="Brinkman F.S.L."/>
            <person name="Miyauchi K."/>
            <person name="Fukuda M."/>
            <person name="Davies J.E."/>
            <person name="Mohn W.W."/>
            <person name="Eltis L.D."/>
        </authorList>
    </citation>
    <scope>NUCLEOTIDE SEQUENCE [LARGE SCALE GENOMIC DNA]</scope>
    <source>
        <strain evidence="3">RHA1</strain>
    </source>
</reference>
<dbReference type="AlphaFoldDB" id="Q0S189"/>
<sequence length="172" mass="19755">MFDSRSGSQHPARYRESHRALSGVSRTWTVAQWRSQPECGTNEPCNSIVIQITLNRYRRRQTNHPGGQADRTRYRHRLRLSLAKGAWNASLATHEAAHTRRCRTPLTASHRCRCRTIRRHARLDGHPLTVRHRGDRRRDIRRPHRGSGDAPAFAMTHAHTNVDPIPSAPQES</sequence>
<feature type="compositionally biased region" description="Basic residues" evidence="1">
    <location>
        <begin position="129"/>
        <end position="145"/>
    </location>
</feature>
<gene>
    <name evidence="2" type="ordered locus">RHA1_ro06931</name>
</gene>
<protein>
    <submittedName>
        <fullName evidence="2">Uncharacterized protein</fullName>
    </submittedName>
</protein>
<dbReference type="KEGG" id="rha:RHA1_ro06931"/>
<dbReference type="Proteomes" id="UP000008710">
    <property type="component" value="Chromosome"/>
</dbReference>
<feature type="region of interest" description="Disordered" evidence="1">
    <location>
        <begin position="129"/>
        <end position="172"/>
    </location>
</feature>
<dbReference type="EMBL" id="CP000431">
    <property type="protein sequence ID" value="ABG98697.1"/>
    <property type="molecule type" value="Genomic_DNA"/>
</dbReference>
<proteinExistence type="predicted"/>
<dbReference type="HOGENOM" id="CLU_1554074_0_0_11"/>
<accession>Q0S189</accession>
<evidence type="ECO:0000313" key="2">
    <source>
        <dbReference type="EMBL" id="ABG98697.1"/>
    </source>
</evidence>
<organism evidence="2 3">
    <name type="scientific">Rhodococcus jostii (strain RHA1)</name>
    <dbReference type="NCBI Taxonomy" id="101510"/>
    <lineage>
        <taxon>Bacteria</taxon>
        <taxon>Bacillati</taxon>
        <taxon>Actinomycetota</taxon>
        <taxon>Actinomycetes</taxon>
        <taxon>Mycobacteriales</taxon>
        <taxon>Nocardiaceae</taxon>
        <taxon>Rhodococcus</taxon>
    </lineage>
</organism>